<feature type="transmembrane region" description="Helical" evidence="1">
    <location>
        <begin position="243"/>
        <end position="261"/>
    </location>
</feature>
<evidence type="ECO:0000313" key="3">
    <source>
        <dbReference type="Proteomes" id="UP000061457"/>
    </source>
</evidence>
<name>A0A0S2K8D0_9GAMM</name>
<sequence length="454" mass="53275">MSKTKLSPDESLSFKLVTQLLPKEASQLDLYFSIPTDMGINKDTFNEVDFFNAHIKTHCAYYSEQLHLPLVRSRYISQKKGEKSDYRVNLNLFSYQIRIALDADIKVTLKLKQADEFYPVACELVEQAKKLLKKLRRYQPPEQTLKPYFQNADNYLSWHSEQAFLKLLAKGPKSSEFSSERNEILVFCKEETAYREKHNYNSQVTLEDPNRITNKMRLLQRLIEHGVVFNKKTQDLNLNLKRLVRGLVTGVIMAFVMYLVLNARSNFQEITIALIALLGVIYGLRETFKDEITQWAWRKIQHGRPKWRNIFKNSVDDKVVARQTVWFELIKSKELPEDVDGLFQKRRQQNKQSATLLHFCSKNEVKQQEFIPGYEEIQQRITFNLSSFARYLKKGAGKLYSHEGNKVSGQGVERRYQINLVLKYTTNREDSDKQLERYKVTMNRSEIVAIEKIN</sequence>
<dbReference type="AlphaFoldDB" id="A0A0S2K8D0"/>
<dbReference type="PATRIC" id="fig|161398.10.peg.3890"/>
<keyword evidence="1" id="KW-0472">Membrane</keyword>
<dbReference type="Proteomes" id="UP000061457">
    <property type="component" value="Chromosome II"/>
</dbReference>
<dbReference type="STRING" id="161398.PP2015_3806"/>
<dbReference type="EMBL" id="CP013188">
    <property type="protein sequence ID" value="ALO44275.1"/>
    <property type="molecule type" value="Genomic_DNA"/>
</dbReference>
<protein>
    <submittedName>
        <fullName evidence="2">Uncharacterized protein</fullName>
    </submittedName>
</protein>
<proteinExistence type="predicted"/>
<dbReference type="RefSeq" id="WP_058032147.1">
    <property type="nucleotide sequence ID" value="NZ_CP013188.1"/>
</dbReference>
<reference evidence="2 3" key="1">
    <citation type="submission" date="2015-11" db="EMBL/GenBank/DDBJ databases">
        <authorList>
            <person name="Zhang Y."/>
            <person name="Guo Z."/>
        </authorList>
    </citation>
    <scope>NUCLEOTIDE SEQUENCE [LARGE SCALE GENOMIC DNA]</scope>
    <source>
        <strain evidence="2 3">KCTC 12086</strain>
    </source>
</reference>
<keyword evidence="1" id="KW-0812">Transmembrane</keyword>
<dbReference type="OrthoDB" id="6209688at2"/>
<dbReference type="KEGG" id="pphe:PP2015_3806"/>
<organism evidence="2 3">
    <name type="scientific">Pseudoalteromonas phenolica</name>
    <dbReference type="NCBI Taxonomy" id="161398"/>
    <lineage>
        <taxon>Bacteria</taxon>
        <taxon>Pseudomonadati</taxon>
        <taxon>Pseudomonadota</taxon>
        <taxon>Gammaproteobacteria</taxon>
        <taxon>Alteromonadales</taxon>
        <taxon>Pseudoalteromonadaceae</taxon>
        <taxon>Pseudoalteromonas</taxon>
    </lineage>
</organism>
<evidence type="ECO:0000313" key="2">
    <source>
        <dbReference type="EMBL" id="ALO44275.1"/>
    </source>
</evidence>
<keyword evidence="1" id="KW-1133">Transmembrane helix</keyword>
<accession>A0A0S2K8D0</accession>
<feature type="transmembrane region" description="Helical" evidence="1">
    <location>
        <begin position="267"/>
        <end position="284"/>
    </location>
</feature>
<keyword evidence="3" id="KW-1185">Reference proteome</keyword>
<gene>
    <name evidence="2" type="ORF">PP2015_3806</name>
</gene>
<evidence type="ECO:0000256" key="1">
    <source>
        <dbReference type="SAM" id="Phobius"/>
    </source>
</evidence>